<accession>A0ABZ3CA46</accession>
<dbReference type="InterPro" id="IPR029068">
    <property type="entry name" value="Glyas_Bleomycin-R_OHBP_Dase"/>
</dbReference>
<name>A0ABZ3CA46_9ACTN</name>
<sequence>MTSSPGKPIWIDLGVPDIEAAKRFYSAVFGWTYSDGGEEFGHYHQVFVGGALVGGMMQHPDATQNQPVFWNVYFETSDTQATLAQVTQHGGQVLVPAMGVGDQGTMAIAGAPSGAQFGLWQPGTLAGFEPGTHGTAVWFDTPSLNFAADVAFYQSVLGWDIRCADDDPSSGFATVGPYESATIGLFHGTDMVGPDGRSTWRVFFAVDDMDAAVAAIEAGGGQVTDGPEDVSEGTQRQLCATAVDPDGAVFLLLQTVTR</sequence>
<dbReference type="InterPro" id="IPR004360">
    <property type="entry name" value="Glyas_Fos-R_dOase_dom"/>
</dbReference>
<dbReference type="RefSeq" id="WP_232549955.1">
    <property type="nucleotide sequence ID" value="NZ_CP115965.1"/>
</dbReference>
<dbReference type="Pfam" id="PF00903">
    <property type="entry name" value="Glyoxalase"/>
    <property type="match status" value="1"/>
</dbReference>
<dbReference type="PANTHER" id="PTHR33993:SF10">
    <property type="entry name" value="CONSERVED PROTEIN"/>
    <property type="match status" value="1"/>
</dbReference>
<dbReference type="Proteomes" id="UP001434337">
    <property type="component" value="Chromosome"/>
</dbReference>
<dbReference type="SUPFAM" id="SSF54593">
    <property type="entry name" value="Glyoxalase/Bleomycin resistance protein/Dihydroxybiphenyl dioxygenase"/>
    <property type="match status" value="2"/>
</dbReference>
<dbReference type="PROSITE" id="PS51819">
    <property type="entry name" value="VOC"/>
    <property type="match status" value="2"/>
</dbReference>
<organism evidence="2 3">
    <name type="scientific">Propioniciclava soli</name>
    <dbReference type="NCBI Taxonomy" id="2775081"/>
    <lineage>
        <taxon>Bacteria</taxon>
        <taxon>Bacillati</taxon>
        <taxon>Actinomycetota</taxon>
        <taxon>Actinomycetes</taxon>
        <taxon>Propionibacteriales</taxon>
        <taxon>Propionibacteriaceae</taxon>
        <taxon>Propioniciclava</taxon>
    </lineage>
</organism>
<dbReference type="Pfam" id="PF18029">
    <property type="entry name" value="Glyoxalase_6"/>
    <property type="match status" value="1"/>
</dbReference>
<proteinExistence type="predicted"/>
<evidence type="ECO:0000313" key="3">
    <source>
        <dbReference type="Proteomes" id="UP001434337"/>
    </source>
</evidence>
<evidence type="ECO:0000259" key="1">
    <source>
        <dbReference type="PROSITE" id="PS51819"/>
    </source>
</evidence>
<gene>
    <name evidence="2" type="ORF">PCC79_04085</name>
</gene>
<dbReference type="CDD" id="cd07247">
    <property type="entry name" value="SgaA_N_like"/>
    <property type="match status" value="2"/>
</dbReference>
<feature type="domain" description="VOC" evidence="1">
    <location>
        <begin position="135"/>
        <end position="255"/>
    </location>
</feature>
<reference evidence="2 3" key="1">
    <citation type="journal article" date="2023" name="Environ Microbiome">
        <title>A coral-associated actinobacterium mitigates coral bleaching under heat stress.</title>
        <authorList>
            <person name="Li J."/>
            <person name="Zou Y."/>
            <person name="Li Q."/>
            <person name="Zhang J."/>
            <person name="Bourne D.G."/>
            <person name="Lyu Y."/>
            <person name="Liu C."/>
            <person name="Zhang S."/>
        </authorList>
    </citation>
    <scope>NUCLEOTIDE SEQUENCE [LARGE SCALE GENOMIC DNA]</scope>
    <source>
        <strain evidence="2 3">SCSIO 13291</strain>
    </source>
</reference>
<protein>
    <submittedName>
        <fullName evidence="2">VOC family protein</fullName>
    </submittedName>
</protein>
<dbReference type="InterPro" id="IPR041581">
    <property type="entry name" value="Glyoxalase_6"/>
</dbReference>
<evidence type="ECO:0000313" key="2">
    <source>
        <dbReference type="EMBL" id="WZW99388.1"/>
    </source>
</evidence>
<dbReference type="Gene3D" id="3.10.180.10">
    <property type="entry name" value="2,3-Dihydroxybiphenyl 1,2-Dioxygenase, domain 1"/>
    <property type="match status" value="2"/>
</dbReference>
<dbReference type="PANTHER" id="PTHR33993">
    <property type="entry name" value="GLYOXALASE-RELATED"/>
    <property type="match status" value="1"/>
</dbReference>
<feature type="domain" description="VOC" evidence="1">
    <location>
        <begin position="7"/>
        <end position="122"/>
    </location>
</feature>
<dbReference type="InterPro" id="IPR052164">
    <property type="entry name" value="Anthracycline_SecMetBiosynth"/>
</dbReference>
<dbReference type="EMBL" id="CP115965">
    <property type="protein sequence ID" value="WZW99388.1"/>
    <property type="molecule type" value="Genomic_DNA"/>
</dbReference>
<keyword evidence="3" id="KW-1185">Reference proteome</keyword>
<dbReference type="InterPro" id="IPR037523">
    <property type="entry name" value="VOC_core"/>
</dbReference>